<gene>
    <name evidence="18" type="ORF">PS691_00277</name>
</gene>
<dbReference type="Proteomes" id="UP000337909">
    <property type="component" value="Unassembled WGS sequence"/>
</dbReference>
<comment type="similarity">
    <text evidence="3 13">Belongs to the peptidase M16 family.</text>
</comment>
<keyword evidence="5" id="KW-0645">Protease</keyword>
<feature type="domain" description="Coenzyme PQQ synthesis protein F-like C-terminal lobe" evidence="17">
    <location>
        <begin position="664"/>
        <end position="763"/>
    </location>
</feature>
<name>A0A5E6ZT01_PSEFL</name>
<evidence type="ECO:0000256" key="13">
    <source>
        <dbReference type="RuleBase" id="RU004447"/>
    </source>
</evidence>
<evidence type="ECO:0000256" key="2">
    <source>
        <dbReference type="ARBA" id="ARBA00004886"/>
    </source>
</evidence>
<dbReference type="OrthoDB" id="9811314at2"/>
<dbReference type="GO" id="GO:0004222">
    <property type="term" value="F:metalloendopeptidase activity"/>
    <property type="evidence" value="ECO:0007669"/>
    <property type="project" value="InterPro"/>
</dbReference>
<keyword evidence="8" id="KW-0862">Zinc</keyword>
<sequence length="821" mass="90923">MPALNHPHPHTETLANGLRISLRHAPRLKRCAAALRVAAGSHDVPLAWPGLAHFLEHLLFLGTERFPADQGLMAYVQGHGGQLNARTNERNTDFFFELSPLAFNGGLERLSDMLAHPRLDQNDQLREREVLHAEFIAWSRDPSAQQQFGLFDGLSAAHPLRAFHAGNRYSLPVPQPAFQQALSEFYQRFYQTGQMTLSLAGPQSVAELKALAERFGAQLASGQQVAQSAPPSLMASADNRYQQAGERRMNLLFAFEHLPDSSPQALDFLCTWLNSSKPGGLLAELQNRQLIDFLKAAPLYQFAGQALLNIEFTLSASGSSQDALIRELFFDWLSFFNEHRDWPQLREEYALLQQRKQQVSSALELARIDSEQLEPGLSEQGVNALKTLLQQMSVDKPTGTWQLPPPNPFLRQVAAPARTGLIRGQTSAHRGLRTFAQDRSRGRRDSSSLLVSQELPDETGEAAVYLRWRLDSAVQASLQPKLEISLKDLREDALQAGVDFSFSAVGNQWLLKLVGIHEPMPAILEQALMRLTKPAADFWQKPDKPGISPPLMPIRQLLKLLPEHCLGYLQSPALQPVSAADLQQLWSSARWDGLALGLPAKVQAAITGALSQMPGIAQTQVALALSIRSQHLWSQVPTDSSEHALLLFCPTPTQDIADEAAWRLLAQLCQSPFYQRLRVELQLGYGVFSGVRQINGQTGLLFGVQSPSVASRDILEHIEVFLEQLPELVSRIDDSSLTNQCQALADQFDSSALPLAQVAELLWQGKLADHPSDYLQQLQRAIISSSRQSLLDAAQRLNQAEGGWRCLASGSCPDKPWQVAK</sequence>
<proteinExistence type="inferred from homology"/>
<evidence type="ECO:0000256" key="11">
    <source>
        <dbReference type="ARBA" id="ARBA00024932"/>
    </source>
</evidence>
<dbReference type="InterPro" id="IPR011765">
    <property type="entry name" value="Pept_M16_N"/>
</dbReference>
<dbReference type="Pfam" id="PF22456">
    <property type="entry name" value="PqqF-like_C_4"/>
    <property type="match status" value="1"/>
</dbReference>
<dbReference type="GO" id="GO:0005737">
    <property type="term" value="C:cytoplasm"/>
    <property type="evidence" value="ECO:0007669"/>
    <property type="project" value="UniProtKB-ARBA"/>
</dbReference>
<organism evidence="18 19">
    <name type="scientific">Pseudomonas fluorescens</name>
    <dbReference type="NCBI Taxonomy" id="294"/>
    <lineage>
        <taxon>Bacteria</taxon>
        <taxon>Pseudomonadati</taxon>
        <taxon>Pseudomonadota</taxon>
        <taxon>Gammaproteobacteria</taxon>
        <taxon>Pseudomonadales</taxon>
        <taxon>Pseudomonadaceae</taxon>
        <taxon>Pseudomonas</taxon>
    </lineage>
</organism>
<dbReference type="RefSeq" id="WP_150640402.1">
    <property type="nucleotide sequence ID" value="NZ_CABVHQ010000002.1"/>
</dbReference>
<reference evidence="18 19" key="1">
    <citation type="submission" date="2019-09" db="EMBL/GenBank/DDBJ databases">
        <authorList>
            <person name="Chandra G."/>
            <person name="Truman W A."/>
        </authorList>
    </citation>
    <scope>NUCLEOTIDE SEQUENCE [LARGE SCALE GENOMIC DNA]</scope>
    <source>
        <strain evidence="18">PS691</strain>
    </source>
</reference>
<comment type="cofactor">
    <cofactor evidence="1">
        <name>Zn(2+)</name>
        <dbReference type="ChEBI" id="CHEBI:29105"/>
    </cofactor>
</comment>
<keyword evidence="6" id="KW-0479">Metal-binding</keyword>
<evidence type="ECO:0000259" key="15">
    <source>
        <dbReference type="Pfam" id="PF05193"/>
    </source>
</evidence>
<accession>A0A5E6ZT01</accession>
<comment type="function">
    <text evidence="11">Required for coenzyme pyrroloquinoline quinone (PQQ) biosynthesis. It is thought that this protein is a protease that cleaves peptides bond in a small peptide (gene pqqA), providing the glutamate and tyrosine residues which are necessary for the synthesis of PQQ.</text>
</comment>
<evidence type="ECO:0000313" key="18">
    <source>
        <dbReference type="EMBL" id="VVN68869.1"/>
    </source>
</evidence>
<evidence type="ECO:0000256" key="5">
    <source>
        <dbReference type="ARBA" id="ARBA00022670"/>
    </source>
</evidence>
<dbReference type="PROSITE" id="PS00143">
    <property type="entry name" value="INSULINASE"/>
    <property type="match status" value="1"/>
</dbReference>
<dbReference type="EMBL" id="CABVHQ010000002">
    <property type="protein sequence ID" value="VVN68869.1"/>
    <property type="molecule type" value="Genomic_DNA"/>
</dbReference>
<comment type="pathway">
    <text evidence="2">Cofactor biosynthesis; pyrroloquinoline quinone biosynthesis.</text>
</comment>
<feature type="domain" description="Peptidase M16 C-terminal" evidence="15">
    <location>
        <begin position="180"/>
        <end position="329"/>
    </location>
</feature>
<feature type="domain" description="Peptidase M16 N-terminal" evidence="14">
    <location>
        <begin position="20"/>
        <end position="139"/>
    </location>
</feature>
<evidence type="ECO:0000256" key="9">
    <source>
        <dbReference type="ARBA" id="ARBA00022905"/>
    </source>
</evidence>
<evidence type="ECO:0000259" key="17">
    <source>
        <dbReference type="Pfam" id="PF22456"/>
    </source>
</evidence>
<evidence type="ECO:0000256" key="3">
    <source>
        <dbReference type="ARBA" id="ARBA00007261"/>
    </source>
</evidence>
<protein>
    <recommendedName>
        <fullName evidence="4">Coenzyme PQQ synthesis protein F</fullName>
    </recommendedName>
    <alternativeName>
        <fullName evidence="12">Pyrroloquinoline quinone biosynthesis protein F</fullName>
    </alternativeName>
</protein>
<dbReference type="Gene3D" id="3.30.830.10">
    <property type="entry name" value="Metalloenzyme, LuxS/M16 peptidase-like"/>
    <property type="match status" value="3"/>
</dbReference>
<evidence type="ECO:0000256" key="1">
    <source>
        <dbReference type="ARBA" id="ARBA00001947"/>
    </source>
</evidence>
<evidence type="ECO:0000256" key="8">
    <source>
        <dbReference type="ARBA" id="ARBA00022833"/>
    </source>
</evidence>
<dbReference type="NCBIfam" id="TIGR02110">
    <property type="entry name" value="PQQ_syn_pqqF"/>
    <property type="match status" value="1"/>
</dbReference>
<feature type="domain" description="Coenzyme PQQ synthesis protein F C-terminal lobe" evidence="16">
    <location>
        <begin position="461"/>
        <end position="595"/>
    </location>
</feature>
<dbReference type="GO" id="GO:0008270">
    <property type="term" value="F:zinc ion binding"/>
    <property type="evidence" value="ECO:0007669"/>
    <property type="project" value="InterPro"/>
</dbReference>
<keyword evidence="7" id="KW-0378">Hydrolase</keyword>
<dbReference type="GO" id="GO:0006508">
    <property type="term" value="P:proteolysis"/>
    <property type="evidence" value="ECO:0007669"/>
    <property type="project" value="UniProtKB-KW"/>
</dbReference>
<keyword evidence="10" id="KW-0482">Metalloprotease</keyword>
<evidence type="ECO:0000313" key="19">
    <source>
        <dbReference type="Proteomes" id="UP000337909"/>
    </source>
</evidence>
<dbReference type="SUPFAM" id="SSF63411">
    <property type="entry name" value="LuxS/MPP-like metallohydrolase"/>
    <property type="match status" value="3"/>
</dbReference>
<keyword evidence="9" id="KW-0884">PQQ biosynthesis</keyword>
<evidence type="ECO:0000259" key="16">
    <source>
        <dbReference type="Pfam" id="PF22455"/>
    </source>
</evidence>
<evidence type="ECO:0000256" key="12">
    <source>
        <dbReference type="ARBA" id="ARBA00030977"/>
    </source>
</evidence>
<dbReference type="PANTHER" id="PTHR43690">
    <property type="entry name" value="NARDILYSIN"/>
    <property type="match status" value="1"/>
</dbReference>
<dbReference type="Pfam" id="PF05193">
    <property type="entry name" value="Peptidase_M16_C"/>
    <property type="match status" value="1"/>
</dbReference>
<dbReference type="InterPro" id="IPR011844">
    <property type="entry name" value="PQQ_synth_PqqF"/>
</dbReference>
<dbReference type="GO" id="GO:0018189">
    <property type="term" value="P:pyrroloquinoline quinone biosynthetic process"/>
    <property type="evidence" value="ECO:0007669"/>
    <property type="project" value="UniProtKB-UniPathway"/>
</dbReference>
<dbReference type="Pfam" id="PF22455">
    <property type="entry name" value="PqqF_C_3"/>
    <property type="match status" value="1"/>
</dbReference>
<evidence type="ECO:0000256" key="7">
    <source>
        <dbReference type="ARBA" id="ARBA00022801"/>
    </source>
</evidence>
<dbReference type="AlphaFoldDB" id="A0A5E6ZT01"/>
<dbReference type="Pfam" id="PF00675">
    <property type="entry name" value="Peptidase_M16"/>
    <property type="match status" value="1"/>
</dbReference>
<evidence type="ECO:0000256" key="4">
    <source>
        <dbReference type="ARBA" id="ARBA00015088"/>
    </source>
</evidence>
<evidence type="ECO:0000259" key="14">
    <source>
        <dbReference type="Pfam" id="PF00675"/>
    </source>
</evidence>
<dbReference type="InterPro" id="IPR050626">
    <property type="entry name" value="Peptidase_M16"/>
</dbReference>
<dbReference type="InterPro" id="IPR054734">
    <property type="entry name" value="PqqF-like_C_4"/>
</dbReference>
<dbReference type="UniPathway" id="UPA00539"/>
<dbReference type="InterPro" id="IPR011249">
    <property type="entry name" value="Metalloenz_LuxS/M16"/>
</dbReference>
<dbReference type="InterPro" id="IPR054733">
    <property type="entry name" value="PqqF_C_3"/>
</dbReference>
<evidence type="ECO:0000256" key="10">
    <source>
        <dbReference type="ARBA" id="ARBA00023049"/>
    </source>
</evidence>
<dbReference type="InterPro" id="IPR007863">
    <property type="entry name" value="Peptidase_M16_C"/>
</dbReference>
<dbReference type="InterPro" id="IPR001431">
    <property type="entry name" value="Pept_M16_Zn_BS"/>
</dbReference>
<evidence type="ECO:0000256" key="6">
    <source>
        <dbReference type="ARBA" id="ARBA00022723"/>
    </source>
</evidence>
<dbReference type="PANTHER" id="PTHR43690:SF18">
    <property type="entry name" value="INSULIN-DEGRADING ENZYME-RELATED"/>
    <property type="match status" value="1"/>
</dbReference>